<feature type="compositionally biased region" description="Low complexity" evidence="1">
    <location>
        <begin position="28"/>
        <end position="37"/>
    </location>
</feature>
<dbReference type="InParanoid" id="K4AGD6"/>
<proteinExistence type="predicted"/>
<evidence type="ECO:0000313" key="3">
    <source>
        <dbReference type="Proteomes" id="UP000004995"/>
    </source>
</evidence>
<sequence>MPIDGIWVLRAGKRGIWRGVVRAGESAAAARAGEIGAPTSPRESPSVPRADSERGKGKQKAKRAAAGLRRQGLAAPTPSTSTDPTPSSTSRRSSVPLLLRPPLHLPVRPVCSHVPLPVSSTLLFCLCLDILCSAACGRMLCSV</sequence>
<organism evidence="2 3">
    <name type="scientific">Setaria italica</name>
    <name type="common">Foxtail millet</name>
    <name type="synonym">Panicum italicum</name>
    <dbReference type="NCBI Taxonomy" id="4555"/>
    <lineage>
        <taxon>Eukaryota</taxon>
        <taxon>Viridiplantae</taxon>
        <taxon>Streptophyta</taxon>
        <taxon>Embryophyta</taxon>
        <taxon>Tracheophyta</taxon>
        <taxon>Spermatophyta</taxon>
        <taxon>Magnoliopsida</taxon>
        <taxon>Liliopsida</taxon>
        <taxon>Poales</taxon>
        <taxon>Poaceae</taxon>
        <taxon>PACMAD clade</taxon>
        <taxon>Panicoideae</taxon>
        <taxon>Panicodae</taxon>
        <taxon>Paniceae</taxon>
        <taxon>Cenchrinae</taxon>
        <taxon>Setaria</taxon>
    </lineage>
</organism>
<reference evidence="2" key="2">
    <citation type="submission" date="2018-08" db="UniProtKB">
        <authorList>
            <consortium name="EnsemblPlants"/>
        </authorList>
    </citation>
    <scope>IDENTIFICATION</scope>
    <source>
        <strain evidence="2">Yugu1</strain>
    </source>
</reference>
<name>K4AGD6_SETIT</name>
<dbReference type="EMBL" id="AGNK02006048">
    <property type="status" value="NOT_ANNOTATED_CDS"/>
    <property type="molecule type" value="Genomic_DNA"/>
</dbReference>
<evidence type="ECO:0000313" key="2">
    <source>
        <dbReference type="EnsemblPlants" id="KQK91558"/>
    </source>
</evidence>
<dbReference type="Gramene" id="KQK91558">
    <property type="protein sequence ID" value="KQK91558"/>
    <property type="gene ID" value="SETIT_037943mg"/>
</dbReference>
<feature type="region of interest" description="Disordered" evidence="1">
    <location>
        <begin position="28"/>
        <end position="95"/>
    </location>
</feature>
<protein>
    <submittedName>
        <fullName evidence="2">Uncharacterized protein</fullName>
    </submittedName>
</protein>
<dbReference type="AlphaFoldDB" id="K4AGD6"/>
<dbReference type="EnsemblPlants" id="KQK91558">
    <property type="protein sequence ID" value="KQK91558"/>
    <property type="gene ID" value="SETIT_037943mg"/>
</dbReference>
<feature type="compositionally biased region" description="Low complexity" evidence="1">
    <location>
        <begin position="64"/>
        <end position="95"/>
    </location>
</feature>
<evidence type="ECO:0000256" key="1">
    <source>
        <dbReference type="SAM" id="MobiDB-lite"/>
    </source>
</evidence>
<accession>K4AGD6</accession>
<keyword evidence="3" id="KW-1185">Reference proteome</keyword>
<reference evidence="3" key="1">
    <citation type="journal article" date="2012" name="Nat. Biotechnol.">
        <title>Reference genome sequence of the model plant Setaria.</title>
        <authorList>
            <person name="Bennetzen J.L."/>
            <person name="Schmutz J."/>
            <person name="Wang H."/>
            <person name="Percifield R."/>
            <person name="Hawkins J."/>
            <person name="Pontaroli A.C."/>
            <person name="Estep M."/>
            <person name="Feng L."/>
            <person name="Vaughn J.N."/>
            <person name="Grimwood J."/>
            <person name="Jenkins J."/>
            <person name="Barry K."/>
            <person name="Lindquist E."/>
            <person name="Hellsten U."/>
            <person name="Deshpande S."/>
            <person name="Wang X."/>
            <person name="Wu X."/>
            <person name="Mitros T."/>
            <person name="Triplett J."/>
            <person name="Yang X."/>
            <person name="Ye C.Y."/>
            <person name="Mauro-Herrera M."/>
            <person name="Wang L."/>
            <person name="Li P."/>
            <person name="Sharma M."/>
            <person name="Sharma R."/>
            <person name="Ronald P.C."/>
            <person name="Panaud O."/>
            <person name="Kellogg E.A."/>
            <person name="Brutnell T.P."/>
            <person name="Doust A.N."/>
            <person name="Tuskan G.A."/>
            <person name="Rokhsar D."/>
            <person name="Devos K.M."/>
        </authorList>
    </citation>
    <scope>NUCLEOTIDE SEQUENCE [LARGE SCALE GENOMIC DNA]</scope>
    <source>
        <strain evidence="3">cv. Yugu1</strain>
    </source>
</reference>
<dbReference type="HOGENOM" id="CLU_1809557_0_0_1"/>
<dbReference type="Proteomes" id="UP000004995">
    <property type="component" value="Unassembled WGS sequence"/>
</dbReference>